<keyword evidence="1" id="KW-0472">Membrane</keyword>
<proteinExistence type="predicted"/>
<accession>A0A8D1H3E2</accession>
<evidence type="ECO:0000313" key="3">
    <source>
        <dbReference type="Proteomes" id="UP000694728"/>
    </source>
</evidence>
<dbReference type="Proteomes" id="UP000694570">
    <property type="component" value="Unplaced"/>
</dbReference>
<organism evidence="2 3">
    <name type="scientific">Sus scrofa</name>
    <name type="common">Pig</name>
    <dbReference type="NCBI Taxonomy" id="9823"/>
    <lineage>
        <taxon>Eukaryota</taxon>
        <taxon>Metazoa</taxon>
        <taxon>Chordata</taxon>
        <taxon>Craniata</taxon>
        <taxon>Vertebrata</taxon>
        <taxon>Euteleostomi</taxon>
        <taxon>Mammalia</taxon>
        <taxon>Eutheria</taxon>
        <taxon>Laurasiatheria</taxon>
        <taxon>Artiodactyla</taxon>
        <taxon>Suina</taxon>
        <taxon>Suidae</taxon>
        <taxon>Sus</taxon>
    </lineage>
</organism>
<dbReference type="AlphaFoldDB" id="A0A8D1H3E2"/>
<feature type="transmembrane region" description="Helical" evidence="1">
    <location>
        <begin position="93"/>
        <end position="114"/>
    </location>
</feature>
<dbReference type="Ensembl" id="ENSSSCT00045018353.1">
    <property type="protein sequence ID" value="ENSSSCP00045012659.1"/>
    <property type="gene ID" value="ENSSSCG00045010807.1"/>
</dbReference>
<evidence type="ECO:0000313" key="2">
    <source>
        <dbReference type="Ensembl" id="ENSSSCP00045012659.1"/>
    </source>
</evidence>
<evidence type="ECO:0000256" key="1">
    <source>
        <dbReference type="SAM" id="Phobius"/>
    </source>
</evidence>
<dbReference type="Ensembl" id="ENSSSCT00050064803.1">
    <property type="protein sequence ID" value="ENSSSCP00050027908.1"/>
    <property type="gene ID" value="ENSSSCG00050047572.1"/>
</dbReference>
<keyword evidence="1" id="KW-1133">Transmembrane helix</keyword>
<feature type="transmembrane region" description="Helical" evidence="1">
    <location>
        <begin position="54"/>
        <end position="81"/>
    </location>
</feature>
<dbReference type="Proteomes" id="UP000694571">
    <property type="component" value="Unplaced"/>
</dbReference>
<reference evidence="2" key="1">
    <citation type="submission" date="2025-05" db="UniProtKB">
        <authorList>
            <consortium name="Ensembl"/>
        </authorList>
    </citation>
    <scope>IDENTIFICATION</scope>
</reference>
<name>A0A8D1H3E2_PIG</name>
<dbReference type="Ensembl" id="ENSSSCT00040037013.1">
    <property type="protein sequence ID" value="ENSSSCP00040015391.1"/>
    <property type="gene ID" value="ENSSSCG00040027652.1"/>
</dbReference>
<sequence length="147" mass="16738">MYGFLSYLPTDLHSGCTSLHSYQECRKVPFSPHPLQHLLFVDLLMMAILTGVRWYLMVVLICISLIINIEHSFMCLLAICISSLEKRLFRSSAHFSTGLLAFLLLSYISCLYILEIKPLSVASFETICSHSISCLSSFWFPLLCKSF</sequence>
<protein>
    <submittedName>
        <fullName evidence="2">Uncharacterized protein</fullName>
    </submittedName>
</protein>
<keyword evidence="1" id="KW-0812">Transmembrane</keyword>
<dbReference type="Proteomes" id="UP000694724">
    <property type="component" value="Unplaced"/>
</dbReference>
<dbReference type="Ensembl" id="ENSSSCT00055000080.1">
    <property type="protein sequence ID" value="ENSSSCP00055000066.1"/>
    <property type="gene ID" value="ENSSSCG00055000042.1"/>
</dbReference>
<dbReference type="Proteomes" id="UP000694728">
    <property type="component" value="Unplaced"/>
</dbReference>
<dbReference type="Proteomes" id="UP000694722">
    <property type="component" value="Unplaced"/>
</dbReference>
<dbReference type="Ensembl" id="ENSSSCT00030046819.1">
    <property type="protein sequence ID" value="ENSSSCP00030021091.1"/>
    <property type="gene ID" value="ENSSSCG00030033847.1"/>
</dbReference>